<feature type="transmembrane region" description="Helical" evidence="2">
    <location>
        <begin position="7"/>
        <end position="29"/>
    </location>
</feature>
<gene>
    <name evidence="3" type="ORF">DAEQUDRAFT_738932</name>
</gene>
<organism evidence="3 4">
    <name type="scientific">Daedalea quercina L-15889</name>
    <dbReference type="NCBI Taxonomy" id="1314783"/>
    <lineage>
        <taxon>Eukaryota</taxon>
        <taxon>Fungi</taxon>
        <taxon>Dikarya</taxon>
        <taxon>Basidiomycota</taxon>
        <taxon>Agaricomycotina</taxon>
        <taxon>Agaricomycetes</taxon>
        <taxon>Polyporales</taxon>
        <taxon>Fomitopsis</taxon>
    </lineage>
</organism>
<protein>
    <recommendedName>
        <fullName evidence="5">MARVEL domain-containing protein</fullName>
    </recommendedName>
</protein>
<keyword evidence="2" id="KW-0472">Membrane</keyword>
<feature type="region of interest" description="Disordered" evidence="1">
    <location>
        <begin position="281"/>
        <end position="300"/>
    </location>
</feature>
<proteinExistence type="predicted"/>
<feature type="transmembrane region" description="Helical" evidence="2">
    <location>
        <begin position="82"/>
        <end position="107"/>
    </location>
</feature>
<dbReference type="EMBL" id="KV429069">
    <property type="protein sequence ID" value="KZT68213.1"/>
    <property type="molecule type" value="Genomic_DNA"/>
</dbReference>
<dbReference type="Proteomes" id="UP000076727">
    <property type="component" value="Unassembled WGS sequence"/>
</dbReference>
<sequence length="357" mass="38893">MRNPFILLRFVLFFFLLYLNVLALGFASWNIAAAKKASVMISESGAPVFVLFNTIITIIYLLLALAELILPSFWSPKIVLECVWIAAFSVLGLAAAIDITVTGPIVACQAEGATSACASATLLVVVAWVSSSILLMYLFGLIGITTAHSSAEADVWNAAITSVPWFATIQTPLPSGNSKLLFYPKDPECQEFESPAFKDDASLHSASSKLQSTLKPAGILQSPLKTISISLPFSKSVESFRPHWAKDVKPRRGVDVPFLSPGKSQTGTLRLKSHWSSSTTSTYVPPVLPPKTRSPLGRQRSGEVEIEIPSQMSLPVITPCPSRPISYGIFPEDVQDPDMPIKPCRRSEWVRADNESR</sequence>
<keyword evidence="2" id="KW-1133">Transmembrane helix</keyword>
<evidence type="ECO:0008006" key="5">
    <source>
        <dbReference type="Google" id="ProtNLM"/>
    </source>
</evidence>
<reference evidence="3 4" key="1">
    <citation type="journal article" date="2016" name="Mol. Biol. Evol.">
        <title>Comparative Genomics of Early-Diverging Mushroom-Forming Fungi Provides Insights into the Origins of Lignocellulose Decay Capabilities.</title>
        <authorList>
            <person name="Nagy L.G."/>
            <person name="Riley R."/>
            <person name="Tritt A."/>
            <person name="Adam C."/>
            <person name="Daum C."/>
            <person name="Floudas D."/>
            <person name="Sun H."/>
            <person name="Yadav J.S."/>
            <person name="Pangilinan J."/>
            <person name="Larsson K.H."/>
            <person name="Matsuura K."/>
            <person name="Barry K."/>
            <person name="Labutti K."/>
            <person name="Kuo R."/>
            <person name="Ohm R.A."/>
            <person name="Bhattacharya S.S."/>
            <person name="Shirouzu T."/>
            <person name="Yoshinaga Y."/>
            <person name="Martin F.M."/>
            <person name="Grigoriev I.V."/>
            <person name="Hibbett D.S."/>
        </authorList>
    </citation>
    <scope>NUCLEOTIDE SEQUENCE [LARGE SCALE GENOMIC DNA]</scope>
    <source>
        <strain evidence="3 4">L-15889</strain>
    </source>
</reference>
<feature type="transmembrane region" description="Helical" evidence="2">
    <location>
        <begin position="49"/>
        <end position="70"/>
    </location>
</feature>
<keyword evidence="4" id="KW-1185">Reference proteome</keyword>
<evidence type="ECO:0000256" key="2">
    <source>
        <dbReference type="SAM" id="Phobius"/>
    </source>
</evidence>
<name>A0A165PHA0_9APHY</name>
<keyword evidence="2" id="KW-0812">Transmembrane</keyword>
<feature type="region of interest" description="Disordered" evidence="1">
    <location>
        <begin position="328"/>
        <end position="357"/>
    </location>
</feature>
<feature type="transmembrane region" description="Helical" evidence="2">
    <location>
        <begin position="113"/>
        <end position="139"/>
    </location>
</feature>
<dbReference type="OrthoDB" id="3188789at2759"/>
<feature type="compositionally biased region" description="Basic and acidic residues" evidence="1">
    <location>
        <begin position="345"/>
        <end position="357"/>
    </location>
</feature>
<dbReference type="AlphaFoldDB" id="A0A165PHA0"/>
<evidence type="ECO:0000313" key="4">
    <source>
        <dbReference type="Proteomes" id="UP000076727"/>
    </source>
</evidence>
<evidence type="ECO:0000313" key="3">
    <source>
        <dbReference type="EMBL" id="KZT68213.1"/>
    </source>
</evidence>
<dbReference type="STRING" id="1314783.A0A165PHA0"/>
<evidence type="ECO:0000256" key="1">
    <source>
        <dbReference type="SAM" id="MobiDB-lite"/>
    </source>
</evidence>
<accession>A0A165PHA0</accession>